<feature type="domain" description="Carrier" evidence="6">
    <location>
        <begin position="762"/>
        <end position="838"/>
    </location>
</feature>
<dbReference type="GO" id="GO:0004315">
    <property type="term" value="F:3-oxoacyl-[acyl-carrier-protein] synthase activity"/>
    <property type="evidence" value="ECO:0007669"/>
    <property type="project" value="InterPro"/>
</dbReference>
<evidence type="ECO:0000259" key="6">
    <source>
        <dbReference type="PROSITE" id="PS50075"/>
    </source>
</evidence>
<dbReference type="SMART" id="SM00825">
    <property type="entry name" value="PKS_KS"/>
    <property type="match status" value="1"/>
</dbReference>
<feature type="non-terminal residue" evidence="8">
    <location>
        <position position="1084"/>
    </location>
</feature>
<organism evidence="8 9">
    <name type="scientific">Cystoisospora suis</name>
    <dbReference type="NCBI Taxonomy" id="483139"/>
    <lineage>
        <taxon>Eukaryota</taxon>
        <taxon>Sar</taxon>
        <taxon>Alveolata</taxon>
        <taxon>Apicomplexa</taxon>
        <taxon>Conoidasida</taxon>
        <taxon>Coccidia</taxon>
        <taxon>Eucoccidiorida</taxon>
        <taxon>Eimeriorina</taxon>
        <taxon>Sarcocystidae</taxon>
        <taxon>Cystoisospora</taxon>
    </lineage>
</organism>
<evidence type="ECO:0000256" key="2">
    <source>
        <dbReference type="ARBA" id="ARBA00022553"/>
    </source>
</evidence>
<dbReference type="CDD" id="cd00833">
    <property type="entry name" value="PKS"/>
    <property type="match status" value="1"/>
</dbReference>
<dbReference type="SMART" id="SM00823">
    <property type="entry name" value="PKS_PP"/>
    <property type="match status" value="1"/>
</dbReference>
<dbReference type="VEuPathDB" id="ToxoDB:CSUI_010346"/>
<dbReference type="GO" id="GO:0031177">
    <property type="term" value="F:phosphopantetheine binding"/>
    <property type="evidence" value="ECO:0007669"/>
    <property type="project" value="InterPro"/>
</dbReference>
<dbReference type="PANTHER" id="PTHR22754:SF32">
    <property type="entry name" value="DISCO-INTERACTING PROTEIN 2"/>
    <property type="match status" value="1"/>
</dbReference>
<evidence type="ECO:0000256" key="1">
    <source>
        <dbReference type="ARBA" id="ARBA00022450"/>
    </source>
</evidence>
<feature type="domain" description="Ketosynthase family 3 (KS3)" evidence="7">
    <location>
        <begin position="855"/>
        <end position="1084"/>
    </location>
</feature>
<evidence type="ECO:0000256" key="5">
    <source>
        <dbReference type="SAM" id="MobiDB-lite"/>
    </source>
</evidence>
<dbReference type="CDD" id="cd05931">
    <property type="entry name" value="FAAL"/>
    <property type="match status" value="1"/>
</dbReference>
<keyword evidence="2" id="KW-0597">Phosphoprotein</keyword>
<dbReference type="InterPro" id="IPR045851">
    <property type="entry name" value="AMP-bd_C_sf"/>
</dbReference>
<dbReference type="EMBL" id="MIGC01007191">
    <property type="protein sequence ID" value="PHJ15842.1"/>
    <property type="molecule type" value="Genomic_DNA"/>
</dbReference>
<dbReference type="InterPro" id="IPR009081">
    <property type="entry name" value="PP-bd_ACP"/>
</dbReference>
<feature type="region of interest" description="Disordered" evidence="5">
    <location>
        <begin position="689"/>
        <end position="757"/>
    </location>
</feature>
<evidence type="ECO:0000256" key="3">
    <source>
        <dbReference type="ARBA" id="ARBA00022598"/>
    </source>
</evidence>
<keyword evidence="1" id="KW-0596">Phosphopantetheine</keyword>
<evidence type="ECO:0000256" key="4">
    <source>
        <dbReference type="ARBA" id="ARBA00022679"/>
    </source>
</evidence>
<dbReference type="PROSITE" id="PS50075">
    <property type="entry name" value="CARRIER"/>
    <property type="match status" value="1"/>
</dbReference>
<dbReference type="PROSITE" id="PS00455">
    <property type="entry name" value="AMP_BINDING"/>
    <property type="match status" value="1"/>
</dbReference>
<name>A0A2C6KH28_9APIC</name>
<dbReference type="Gene3D" id="3.30.300.30">
    <property type="match status" value="1"/>
</dbReference>
<dbReference type="SUPFAM" id="SSF53901">
    <property type="entry name" value="Thiolase-like"/>
    <property type="match status" value="1"/>
</dbReference>
<dbReference type="InterPro" id="IPR020845">
    <property type="entry name" value="AMP-binding_CS"/>
</dbReference>
<dbReference type="Gene3D" id="3.40.50.12780">
    <property type="entry name" value="N-terminal domain of ligase-like"/>
    <property type="match status" value="1"/>
</dbReference>
<dbReference type="GO" id="GO:0016874">
    <property type="term" value="F:ligase activity"/>
    <property type="evidence" value="ECO:0007669"/>
    <property type="project" value="UniProtKB-KW"/>
</dbReference>
<dbReference type="PROSITE" id="PS52004">
    <property type="entry name" value="KS3_2"/>
    <property type="match status" value="1"/>
</dbReference>
<dbReference type="InterPro" id="IPR016039">
    <property type="entry name" value="Thiolase-like"/>
</dbReference>
<dbReference type="OrthoDB" id="329722at2759"/>
<dbReference type="Gene3D" id="3.40.47.10">
    <property type="match status" value="1"/>
</dbReference>
<proteinExistence type="predicted"/>
<evidence type="ECO:0000313" key="9">
    <source>
        <dbReference type="Proteomes" id="UP000221165"/>
    </source>
</evidence>
<protein>
    <submittedName>
        <fullName evidence="8">Type i fatty acid synthase</fullName>
    </submittedName>
</protein>
<comment type="caution">
    <text evidence="8">The sequence shown here is derived from an EMBL/GenBank/DDBJ whole genome shotgun (WGS) entry which is preliminary data.</text>
</comment>
<dbReference type="PANTHER" id="PTHR22754">
    <property type="entry name" value="DISCO-INTERACTING PROTEIN 2 DIP2 -RELATED"/>
    <property type="match status" value="1"/>
</dbReference>
<dbReference type="InterPro" id="IPR042099">
    <property type="entry name" value="ANL_N_sf"/>
</dbReference>
<dbReference type="InterPro" id="IPR040097">
    <property type="entry name" value="FAAL/FAAC"/>
</dbReference>
<dbReference type="InterPro" id="IPR018201">
    <property type="entry name" value="Ketoacyl_synth_AS"/>
</dbReference>
<dbReference type="Pfam" id="PF00109">
    <property type="entry name" value="ketoacyl-synt"/>
    <property type="match status" value="1"/>
</dbReference>
<dbReference type="InterPro" id="IPR020806">
    <property type="entry name" value="PKS_PP-bd"/>
</dbReference>
<dbReference type="InterPro" id="IPR000873">
    <property type="entry name" value="AMP-dep_synth/lig_dom"/>
</dbReference>
<dbReference type="AlphaFoldDB" id="A0A2C6KH28"/>
<evidence type="ECO:0000259" key="7">
    <source>
        <dbReference type="PROSITE" id="PS52004"/>
    </source>
</evidence>
<dbReference type="Pfam" id="PF00501">
    <property type="entry name" value="AMP-binding"/>
    <property type="match status" value="1"/>
</dbReference>
<dbReference type="SUPFAM" id="SSF47336">
    <property type="entry name" value="ACP-like"/>
    <property type="match status" value="1"/>
</dbReference>
<dbReference type="RefSeq" id="XP_067917574.1">
    <property type="nucleotide sequence ID" value="XM_068070451.1"/>
</dbReference>
<gene>
    <name evidence="8" type="ORF">CSUI_010346</name>
</gene>
<dbReference type="InterPro" id="IPR036736">
    <property type="entry name" value="ACP-like_sf"/>
</dbReference>
<dbReference type="InterPro" id="IPR014030">
    <property type="entry name" value="Ketoacyl_synth_N"/>
</dbReference>
<dbReference type="Gene3D" id="1.10.1200.10">
    <property type="entry name" value="ACP-like"/>
    <property type="match status" value="1"/>
</dbReference>
<keyword evidence="3" id="KW-0436">Ligase</keyword>
<dbReference type="Proteomes" id="UP000221165">
    <property type="component" value="Unassembled WGS sequence"/>
</dbReference>
<reference evidence="8 9" key="1">
    <citation type="journal article" date="2017" name="Int. J. Parasitol.">
        <title>The genome of the protozoan parasite Cystoisospora suis and a reverse vaccinology approach to identify vaccine candidates.</title>
        <authorList>
            <person name="Palmieri N."/>
            <person name="Shrestha A."/>
            <person name="Ruttkowski B."/>
            <person name="Beck T."/>
            <person name="Vogl C."/>
            <person name="Tomley F."/>
            <person name="Blake D.P."/>
            <person name="Joachim A."/>
        </authorList>
    </citation>
    <scope>NUCLEOTIDE SEQUENCE [LARGE SCALE GENOMIC DNA]</scope>
    <source>
        <strain evidence="8 9">Wien I</strain>
    </source>
</reference>
<dbReference type="GeneID" id="94433662"/>
<dbReference type="Pfam" id="PF00550">
    <property type="entry name" value="PP-binding"/>
    <property type="match status" value="1"/>
</dbReference>
<keyword evidence="9" id="KW-1185">Reference proteome</keyword>
<feature type="compositionally biased region" description="Polar residues" evidence="5">
    <location>
        <begin position="693"/>
        <end position="740"/>
    </location>
</feature>
<evidence type="ECO:0000313" key="8">
    <source>
        <dbReference type="EMBL" id="PHJ15842.1"/>
    </source>
</evidence>
<dbReference type="GO" id="GO:0006633">
    <property type="term" value="P:fatty acid biosynthetic process"/>
    <property type="evidence" value="ECO:0007669"/>
    <property type="project" value="InterPro"/>
</dbReference>
<dbReference type="PROSITE" id="PS00606">
    <property type="entry name" value="KS3_1"/>
    <property type="match status" value="1"/>
</dbReference>
<sequence>MSRPPSNQPAPSPGHIAGALDDIPERPLGRDLKELWAAYGDNPFGNVCECWNRLVPDEDTVVWLNSDGDVAETLTYSELYSRMAKLNRFLRDDGLKTGDRLILCYPPGVDFIVAFFACITSGLVAVPVYPPDPTKGLSDVPRFCDIHEISQCKAALTNTMYRRVAQVISTVAKDPRWRSVKWICTDDVLKRQPVPVDGPEFPSLSPHHPAFLQFTSGSTGNPKGVIVTHGSLLHNCHLCWSAYEFPSHYENTGDDENISTHDFSLVNQREFWRRRQEISLKYRGHRLRAFSWLPVYHDMGLIGFVCSPILCGATLYQMSPIDFIRRPWLWLQGMSKYDCICCAAPNFAFDVVTRKMPDAVYEQLDLSRICGMLSGAEPIRAATIDRFCEKFCPKGLRRSAICPAYGLAEHTLIVTARKTWQTVPRILIVDSYQLQNEKKVVPLTPESVVTMAQEDYQVLVGCGVPLQGVEVRIVDPETRKELPPGKVGEIIVYSSSVARGYFSRPDYTKETFCYSFTDLNGKPTPPLGMRTGDSGFYHEGELFVAARLKDLIIIRGRNFYPQDIEEAVDKVPMVRPGSTAAFAIDVDGHEALGVAAEVRLEEGIKGLWLRVKRQFDRSYYEQVVRDIKKSVAANTGLTIHRLWLLRPRTIPKTSSGKVRRSLTKERLLSEQVEGILLDHSHQHQVIHELPSHGRSNAGSTGGSSVLSSKGSNCKQNASSPLCRSGTDTSESTASPRNGTGENPFPEEGASKAAAQVSGDAAALSERVKRSVFEAAKTVLGSNELPELDAPLHELGVDSIGAVEFSEILSEDLKVDVEPTLLFNYPTLSDVIDFFVRELEGKGAEDLVGTEDRACKEPTAIVGAACNLPGGSTSLSAFWDLLMCGVDAIAEVPRSRWDVEEYFDPDPGADGKAYVREGGFIEDAEMFDAAFFRISPSEAKSMDPQQRLLLEVAYESLYDSGYTREALHRANIGVFVGCCSNDWYQVCSQLDIGISSYTTTSYASSIIANRLSYTFGLLGPSMTVDTACSSSLVALHIAVQELQGGSCVSAVVAGVNLMLSPHVTVAFCKSRMLAPDARCKTFDAS</sequence>
<dbReference type="SUPFAM" id="SSF56801">
    <property type="entry name" value="Acetyl-CoA synthetase-like"/>
    <property type="match status" value="1"/>
</dbReference>
<keyword evidence="4" id="KW-0808">Transferase</keyword>
<accession>A0A2C6KH28</accession>
<dbReference type="InterPro" id="IPR020841">
    <property type="entry name" value="PKS_Beta-ketoAc_synthase_dom"/>
</dbReference>